<dbReference type="Proteomes" id="UP000827856">
    <property type="component" value="Segment"/>
</dbReference>
<dbReference type="EMBL" id="MN857473">
    <property type="protein sequence ID" value="QOC54149.1"/>
    <property type="molecule type" value="Genomic_DNA"/>
</dbReference>
<reference evidence="2" key="1">
    <citation type="submission" date="2019-12" db="EMBL/GenBank/DDBJ databases">
        <title>S2B, a lysogenic bacteriophage that infects Caulobacter crescentus.</title>
        <authorList>
            <person name="Ely B."/>
            <person name="Berrios L."/>
            <person name="Thomas Q."/>
        </authorList>
    </citation>
    <scope>NUCLEOTIDE SEQUENCE</scope>
</reference>
<feature type="region of interest" description="Disordered" evidence="1">
    <location>
        <begin position="1"/>
        <end position="25"/>
    </location>
</feature>
<gene>
    <name evidence="2" type="primary">S2B_gp035c</name>
</gene>
<evidence type="ECO:0000313" key="2">
    <source>
        <dbReference type="EMBL" id="QOC54149.1"/>
    </source>
</evidence>
<keyword evidence="3" id="KW-1185">Reference proteome</keyword>
<accession>A0AAE7MLB5</accession>
<evidence type="ECO:0000313" key="3">
    <source>
        <dbReference type="Proteomes" id="UP000827856"/>
    </source>
</evidence>
<proteinExistence type="predicted"/>
<evidence type="ECO:0000256" key="1">
    <source>
        <dbReference type="SAM" id="MobiDB-lite"/>
    </source>
</evidence>
<protein>
    <submittedName>
        <fullName evidence="2">Uncharacterized protein</fullName>
    </submittedName>
</protein>
<sequence length="70" mass="7896">MKIAVGRSNAHHPGAPEAQRGKQGTALTWELRQDEVAEILAKGGLEDWHVDYLVSALRRHMENGRQPVRR</sequence>
<organism evidence="2 3">
    <name type="scientific">Caulobacter phage S2B</name>
    <dbReference type="NCBI Taxonomy" id="2759120"/>
    <lineage>
        <taxon>Viruses</taxon>
        <taxon>Duplodnaviria</taxon>
        <taxon>Heunggongvirae</taxon>
        <taxon>Uroviricota</taxon>
        <taxon>Caudoviricetes</taxon>
        <taxon>Autographivirales</taxon>
        <taxon>Autographivirales incertae sedis</taxon>
        <taxon>Sumtervirus</taxon>
        <taxon>Sumtervirus S2B</taxon>
    </lineage>
</organism>
<name>A0AAE7MLB5_9CAUD</name>